<evidence type="ECO:0000313" key="6">
    <source>
        <dbReference type="Proteomes" id="UP000278143"/>
    </source>
</evidence>
<evidence type="ECO:0000256" key="2">
    <source>
        <dbReference type="SAM" id="Coils"/>
    </source>
</evidence>
<dbReference type="InterPro" id="IPR009449">
    <property type="entry name" value="Sec2_N"/>
</dbReference>
<dbReference type="AlphaFoldDB" id="A0A4P9Z4W1"/>
<dbReference type="PANTHER" id="PTHR14430">
    <property type="entry name" value="RABIN3-RELATED"/>
    <property type="match status" value="1"/>
</dbReference>
<dbReference type="GO" id="GO:0070319">
    <property type="term" value="C:Golgi to plasma membrane transport vesicle"/>
    <property type="evidence" value="ECO:0007669"/>
    <property type="project" value="TreeGrafter"/>
</dbReference>
<gene>
    <name evidence="5" type="ORF">SYNPS1DRAFT_21443</name>
</gene>
<dbReference type="SUPFAM" id="SSF144284">
    <property type="entry name" value="Sec2 N-terminal region"/>
    <property type="match status" value="1"/>
</dbReference>
<keyword evidence="6" id="KW-1185">Reference proteome</keyword>
<dbReference type="GO" id="GO:0051286">
    <property type="term" value="C:cell tip"/>
    <property type="evidence" value="ECO:0007669"/>
    <property type="project" value="TreeGrafter"/>
</dbReference>
<dbReference type="PANTHER" id="PTHR14430:SF0">
    <property type="entry name" value="SEC2P DOMAIN-CONTAINING PROTEIN"/>
    <property type="match status" value="1"/>
</dbReference>
<dbReference type="Gene3D" id="6.10.140.910">
    <property type="match status" value="1"/>
</dbReference>
<feature type="coiled-coil region" evidence="2">
    <location>
        <begin position="112"/>
        <end position="160"/>
    </location>
</feature>
<organism evidence="5 6">
    <name type="scientific">Syncephalis pseudoplumigaleata</name>
    <dbReference type="NCBI Taxonomy" id="1712513"/>
    <lineage>
        <taxon>Eukaryota</taxon>
        <taxon>Fungi</taxon>
        <taxon>Fungi incertae sedis</taxon>
        <taxon>Zoopagomycota</taxon>
        <taxon>Zoopagomycotina</taxon>
        <taxon>Zoopagomycetes</taxon>
        <taxon>Zoopagales</taxon>
        <taxon>Piptocephalidaceae</taxon>
        <taxon>Syncephalis</taxon>
    </lineage>
</organism>
<feature type="region of interest" description="Disordered" evidence="3">
    <location>
        <begin position="195"/>
        <end position="234"/>
    </location>
</feature>
<dbReference type="Pfam" id="PF25555">
    <property type="entry name" value="RAB3A-like_C"/>
    <property type="match status" value="1"/>
</dbReference>
<protein>
    <recommendedName>
        <fullName evidence="4">GDP/GTP exchange factor Sec2 N-terminal domain-containing protein</fullName>
    </recommendedName>
</protein>
<evidence type="ECO:0000313" key="5">
    <source>
        <dbReference type="EMBL" id="RKP26891.1"/>
    </source>
</evidence>
<dbReference type="GO" id="GO:0006887">
    <property type="term" value="P:exocytosis"/>
    <property type="evidence" value="ECO:0007669"/>
    <property type="project" value="TreeGrafter"/>
</dbReference>
<dbReference type="OrthoDB" id="5589279at2759"/>
<proteinExistence type="predicted"/>
<dbReference type="Pfam" id="PF06428">
    <property type="entry name" value="Sec2p"/>
    <property type="match status" value="1"/>
</dbReference>
<keyword evidence="1 2" id="KW-0175">Coiled coil</keyword>
<evidence type="ECO:0000259" key="4">
    <source>
        <dbReference type="Pfam" id="PF06428"/>
    </source>
</evidence>
<feature type="domain" description="GDP/GTP exchange factor Sec2 N-terminal" evidence="4">
    <location>
        <begin position="260"/>
        <end position="355"/>
    </location>
</feature>
<dbReference type="Proteomes" id="UP000278143">
    <property type="component" value="Unassembled WGS sequence"/>
</dbReference>
<evidence type="ECO:0000256" key="3">
    <source>
        <dbReference type="SAM" id="MobiDB-lite"/>
    </source>
</evidence>
<feature type="coiled-coil region" evidence="2">
    <location>
        <begin position="261"/>
        <end position="359"/>
    </location>
</feature>
<reference evidence="6" key="1">
    <citation type="journal article" date="2018" name="Nat. Microbiol.">
        <title>Leveraging single-cell genomics to expand the fungal tree of life.</title>
        <authorList>
            <person name="Ahrendt S.R."/>
            <person name="Quandt C.A."/>
            <person name="Ciobanu D."/>
            <person name="Clum A."/>
            <person name="Salamov A."/>
            <person name="Andreopoulos B."/>
            <person name="Cheng J.F."/>
            <person name="Woyke T."/>
            <person name="Pelin A."/>
            <person name="Henrissat B."/>
            <person name="Reynolds N.K."/>
            <person name="Benny G.L."/>
            <person name="Smith M.E."/>
            <person name="James T.Y."/>
            <person name="Grigoriev I.V."/>
        </authorList>
    </citation>
    <scope>NUCLEOTIDE SEQUENCE [LARGE SCALE GENOMIC DNA]</scope>
    <source>
        <strain evidence="6">Benny S71-1</strain>
    </source>
</reference>
<accession>A0A4P9Z4W1</accession>
<dbReference type="EMBL" id="KZ989311">
    <property type="protein sequence ID" value="RKP26891.1"/>
    <property type="molecule type" value="Genomic_DNA"/>
</dbReference>
<name>A0A4P9Z4W1_9FUNG</name>
<dbReference type="GO" id="GO:0005085">
    <property type="term" value="F:guanyl-nucleotide exchange factor activity"/>
    <property type="evidence" value="ECO:0007669"/>
    <property type="project" value="InterPro"/>
</dbReference>
<evidence type="ECO:0000256" key="1">
    <source>
        <dbReference type="ARBA" id="ARBA00023054"/>
    </source>
</evidence>
<sequence length="633" mass="68920">MHHQLDESTLGASAGLKYGATTATAAAAVAMQMANSTGSLPLLPPTPISVHRSTSASALSDAAACYSSHRSRSSSVASVPVAPGTQRFTPASASSQVQPLIHGEDGPLAEHAARLAARCDELEWVQQSLQRENDRWRQEVDALRAERIRIEQELRDAETRLATLRPVTPIGIDQESMPLSPIRCAQLTSLEVQAADASYDSEEEPAEAGHLSEAGAHASTIAEPTPVRRLSSTTSFTSAAMSTTLGGFAQPEEPQTSRTLMEQLRNDLQRTSEKLAAETRRRGELETAKANIEAQLEDLSRTVFEEAQKMVVDERRARVEAERKRDIYYARVQELQDVEQMLKAQLNDLKQMMEKAMSATIDGPTGEAAATATTAENAADGVDDTGETIEGAAVSKPITRHVAHGSVTSLGSFPSGADSAYGSDMTSPTTPAFVDPMAALLSFEMTGRRYADFEDFYRMCTREANVLNIGYTNGVANRALLETASLAADPVTTSNSKFLRRCQHDDVEPCVRFERAGYFLQRKLHAGVQSGTLIIEPVAASDARQLYAYQTMLTSSGAATFQPPCTLCERPCPPESSHRLFLEGERDATRQNDTQSQSQRLICAECRLRLVAACEFWAYVRLMRRGLIRATPE</sequence>
<dbReference type="InterPro" id="IPR040351">
    <property type="entry name" value="RAB3IL/RAB3IP/Sec2"/>
</dbReference>
<dbReference type="CDD" id="cd21044">
    <property type="entry name" value="Rab11BD_RAB3IP_like"/>
    <property type="match status" value="1"/>
</dbReference>